<dbReference type="PANTHER" id="PTHR19321:SF4">
    <property type="entry name" value="65-KDA MICROTUBULE-ASSOCIATED PROTEIN 5"/>
    <property type="match status" value="1"/>
</dbReference>
<organism evidence="5 6">
    <name type="scientific">Stephania yunnanensis</name>
    <dbReference type="NCBI Taxonomy" id="152371"/>
    <lineage>
        <taxon>Eukaryota</taxon>
        <taxon>Viridiplantae</taxon>
        <taxon>Streptophyta</taxon>
        <taxon>Embryophyta</taxon>
        <taxon>Tracheophyta</taxon>
        <taxon>Spermatophyta</taxon>
        <taxon>Magnoliopsida</taxon>
        <taxon>Ranunculales</taxon>
        <taxon>Menispermaceae</taxon>
        <taxon>Menispermoideae</taxon>
        <taxon>Cissampelideae</taxon>
        <taxon>Stephania</taxon>
    </lineage>
</organism>
<evidence type="ECO:0000256" key="3">
    <source>
        <dbReference type="SAM" id="Coils"/>
    </source>
</evidence>
<dbReference type="Pfam" id="PF03999">
    <property type="entry name" value="MAP65_ASE1"/>
    <property type="match status" value="1"/>
</dbReference>
<name>A0AAP0QC26_9MAGN</name>
<dbReference type="GO" id="GO:0008017">
    <property type="term" value="F:microtubule binding"/>
    <property type="evidence" value="ECO:0007669"/>
    <property type="project" value="InterPro"/>
</dbReference>
<dbReference type="Gene3D" id="1.20.58.1520">
    <property type="match status" value="1"/>
</dbReference>
<keyword evidence="6" id="KW-1185">Reference proteome</keyword>
<feature type="region of interest" description="Disordered" evidence="4">
    <location>
        <begin position="523"/>
        <end position="558"/>
    </location>
</feature>
<evidence type="ECO:0000313" key="5">
    <source>
        <dbReference type="EMBL" id="KAK9170546.1"/>
    </source>
</evidence>
<protein>
    <recommendedName>
        <fullName evidence="7">65-kDa microtubule-associated protein 5</fullName>
    </recommendedName>
</protein>
<dbReference type="Proteomes" id="UP001420932">
    <property type="component" value="Unassembled WGS sequence"/>
</dbReference>
<dbReference type="GO" id="GO:0000226">
    <property type="term" value="P:microtubule cytoskeleton organization"/>
    <property type="evidence" value="ECO:0007669"/>
    <property type="project" value="InterPro"/>
</dbReference>
<reference evidence="5 6" key="1">
    <citation type="submission" date="2024-01" db="EMBL/GenBank/DDBJ databases">
        <title>Genome assemblies of Stephania.</title>
        <authorList>
            <person name="Yang L."/>
        </authorList>
    </citation>
    <scope>NUCLEOTIDE SEQUENCE [LARGE SCALE GENOMIC DNA]</scope>
    <source>
        <strain evidence="5">YNDBR</strain>
        <tissue evidence="5">Leaf</tissue>
    </source>
</reference>
<dbReference type="AlphaFoldDB" id="A0AAP0QC26"/>
<dbReference type="EMBL" id="JBBNAF010000001">
    <property type="protein sequence ID" value="KAK9170546.1"/>
    <property type="molecule type" value="Genomic_DNA"/>
</dbReference>
<feature type="coiled-coil region" evidence="3">
    <location>
        <begin position="63"/>
        <end position="90"/>
    </location>
</feature>
<dbReference type="GO" id="GO:0005874">
    <property type="term" value="C:microtubule"/>
    <property type="evidence" value="ECO:0007669"/>
    <property type="project" value="UniProtKB-KW"/>
</dbReference>
<evidence type="ECO:0000256" key="1">
    <source>
        <dbReference type="ARBA" id="ARBA00006187"/>
    </source>
</evidence>
<evidence type="ECO:0000256" key="2">
    <source>
        <dbReference type="ARBA" id="ARBA00022701"/>
    </source>
</evidence>
<comment type="caution">
    <text evidence="5">The sequence shown here is derived from an EMBL/GenBank/DDBJ whole genome shotgun (WGS) entry which is preliminary data.</text>
</comment>
<proteinExistence type="inferred from homology"/>
<dbReference type="GO" id="GO:0005819">
    <property type="term" value="C:spindle"/>
    <property type="evidence" value="ECO:0007669"/>
    <property type="project" value="TreeGrafter"/>
</dbReference>
<evidence type="ECO:0000313" key="6">
    <source>
        <dbReference type="Proteomes" id="UP001420932"/>
    </source>
</evidence>
<comment type="similarity">
    <text evidence="1">Belongs to the MAP65/ASE1 family.</text>
</comment>
<keyword evidence="2" id="KW-0493">Microtubule</keyword>
<accession>A0AAP0QC26</accession>
<feature type="compositionally biased region" description="Polar residues" evidence="4">
    <location>
        <begin position="527"/>
        <end position="543"/>
    </location>
</feature>
<gene>
    <name evidence="5" type="ORF">Syun_002686</name>
</gene>
<dbReference type="InterPro" id="IPR007145">
    <property type="entry name" value="MAP65_Ase1_PRC1"/>
</dbReference>
<evidence type="ECO:0008006" key="7">
    <source>
        <dbReference type="Google" id="ProtNLM"/>
    </source>
</evidence>
<dbReference type="GO" id="GO:0005737">
    <property type="term" value="C:cytoplasm"/>
    <property type="evidence" value="ECO:0007669"/>
    <property type="project" value="TreeGrafter"/>
</dbReference>
<sequence length="588" mass="66845">MSGSRATRISPSPSSFVEYSTTCGSLLHELQRIWDEIGESDCERDKMLLQLEQECLDVYRRKVESAKKYKTDLRKTLDEAEEEVANIASALGEKSLILKLEKRKGTLKEQLLSIKPILEEFQHKREERMKEFCEIQSQIIQLCSEITGEAVTDKQIDNRDLTAKRLGEIKLDLQGLQREKNLRLQKISSHVRSIYELSDVLSGDFSETMNEIHPSLGSSSTNSQSKSISNVTISRLDQAVNSLKHEKEQRLRKLQDLGSTLIELWNLLDTPADERKRFDHVTTLISAPVNEVTKRGSLALDIIEQAEVEINKLNILKASKMKELVLEKQKDLEEIYKSIHIDVDTQTTRQILATYLESGDADISDLLSNVDDQILKAKELALSRKEILDKVEKWKLASVEESWLDEYEKDQNRYSAGRGVHKNLKRAEKARILVGKLPSLVENLMMKVKAWEEEKGIVFLYDKMPLLDLLQQYAVYRLEREEEKKRSRTLILQEKKRLQDQLATEQETLFGSKPSPVRAQTLKKPLGQSNNSNSMIGTPTGRNVFTPRQGKDRKASNKASAVAAAPVNYVALAKDDCVAHIDSAVSSP</sequence>
<dbReference type="PANTHER" id="PTHR19321">
    <property type="entry name" value="PROTEIN REGULATOR OF CYTOKINESIS 1 PRC1-RELATED"/>
    <property type="match status" value="1"/>
</dbReference>
<keyword evidence="3" id="KW-0175">Coiled coil</keyword>
<evidence type="ECO:0000256" key="4">
    <source>
        <dbReference type="SAM" id="MobiDB-lite"/>
    </source>
</evidence>